<protein>
    <submittedName>
        <fullName evidence="1">Uncharacterized protein</fullName>
    </submittedName>
</protein>
<reference evidence="1 2" key="1">
    <citation type="journal article" date="2019" name="J. Gen. Appl. Microbiol.">
        <title>Aerobic degradation of cis-dichloroethene by the marine bacterium Marinobacter salsuginis strain 5N-3.</title>
        <authorList>
            <person name="Inoue Y."/>
            <person name="Fukunaga Y."/>
            <person name="Katsumata H."/>
            <person name="Ohji S."/>
            <person name="Hosoyama A."/>
            <person name="Mori K."/>
            <person name="Ando K."/>
        </authorList>
    </citation>
    <scope>NUCLEOTIDE SEQUENCE [LARGE SCALE GENOMIC DNA]</scope>
    <source>
        <strain evidence="1 2">NBRC 109114</strain>
    </source>
</reference>
<name>A0A5M3Q1U7_9GAMM</name>
<dbReference type="RefSeq" id="WP_136631136.1">
    <property type="nucleotide sequence ID" value="NZ_BGZI01000020.1"/>
</dbReference>
<proteinExistence type="predicted"/>
<evidence type="ECO:0000313" key="2">
    <source>
        <dbReference type="Proteomes" id="UP000387223"/>
    </source>
</evidence>
<accession>A0A5M3Q1U7</accession>
<evidence type="ECO:0000313" key="1">
    <source>
        <dbReference type="EMBL" id="GBO89153.1"/>
    </source>
</evidence>
<sequence length="143" mass="15719">MSFFGKPLSALDWNGGACDLLAVAINRVTGLPMQALIETAEKDGSRSLVHAFCLIDSETMVDAVGFAPVMVAEDAGGTFYPGENSFFSVIPVTEQDLLEMRNHECDYDWEIEHSGVSEFLNTEILPSLKGKTAPESWQHIQQH</sequence>
<dbReference type="EMBL" id="BGZI01000020">
    <property type="protein sequence ID" value="GBO89153.1"/>
    <property type="molecule type" value="Genomic_DNA"/>
</dbReference>
<organism evidence="1 2">
    <name type="scientific">Marinobacter salsuginis</name>
    <dbReference type="NCBI Taxonomy" id="418719"/>
    <lineage>
        <taxon>Bacteria</taxon>
        <taxon>Pseudomonadati</taxon>
        <taxon>Pseudomonadota</taxon>
        <taxon>Gammaproteobacteria</taxon>
        <taxon>Pseudomonadales</taxon>
        <taxon>Marinobacteraceae</taxon>
        <taxon>Marinobacter</taxon>
    </lineage>
</organism>
<dbReference type="Proteomes" id="UP000387223">
    <property type="component" value="Unassembled WGS sequence"/>
</dbReference>
<comment type="caution">
    <text evidence="1">The sequence shown here is derived from an EMBL/GenBank/DDBJ whole genome shotgun (WGS) entry which is preliminary data.</text>
</comment>
<dbReference type="AlphaFoldDB" id="A0A5M3Q1U7"/>
<gene>
    <name evidence="1" type="ORF">MSSD14B_28210</name>
</gene>